<evidence type="ECO:0000256" key="4">
    <source>
        <dbReference type="ARBA" id="ARBA00023239"/>
    </source>
</evidence>
<dbReference type="PANTHER" id="PTHR31225:SF93">
    <property type="entry name" value="ALPHA-HUMULENE_(-)-(E)-BETA-CARYOPHYLLENE SYNTHASE"/>
    <property type="match status" value="1"/>
</dbReference>
<evidence type="ECO:0000313" key="7">
    <source>
        <dbReference type="EMBL" id="GAV73508.1"/>
    </source>
</evidence>
<dbReference type="Gene3D" id="1.50.10.130">
    <property type="entry name" value="Terpene synthase, N-terminal domain"/>
    <property type="match status" value="1"/>
</dbReference>
<keyword evidence="8" id="KW-1185">Reference proteome</keyword>
<dbReference type="CDD" id="cd00684">
    <property type="entry name" value="Terpene_cyclase_plant_C1"/>
    <property type="match status" value="1"/>
</dbReference>
<dbReference type="InterPro" id="IPR050148">
    <property type="entry name" value="Terpene_synthase-like"/>
</dbReference>
<name>A0A1Q3C072_CEPFO</name>
<protein>
    <submittedName>
        <fullName evidence="7">Terpene_synth domain-containing protein/Terpene_synth_C domain-containing protein</fullName>
    </submittedName>
</protein>
<organism evidence="7 8">
    <name type="scientific">Cephalotus follicularis</name>
    <name type="common">Albany pitcher plant</name>
    <dbReference type="NCBI Taxonomy" id="3775"/>
    <lineage>
        <taxon>Eukaryota</taxon>
        <taxon>Viridiplantae</taxon>
        <taxon>Streptophyta</taxon>
        <taxon>Embryophyta</taxon>
        <taxon>Tracheophyta</taxon>
        <taxon>Spermatophyta</taxon>
        <taxon>Magnoliopsida</taxon>
        <taxon>eudicotyledons</taxon>
        <taxon>Gunneridae</taxon>
        <taxon>Pentapetalae</taxon>
        <taxon>rosids</taxon>
        <taxon>fabids</taxon>
        <taxon>Oxalidales</taxon>
        <taxon>Cephalotaceae</taxon>
        <taxon>Cephalotus</taxon>
    </lineage>
</organism>
<dbReference type="FunFam" id="1.50.10.130:FF:000001">
    <property type="entry name" value="Isoprene synthase, chloroplastic"/>
    <property type="match status" value="1"/>
</dbReference>
<dbReference type="Pfam" id="PF03936">
    <property type="entry name" value="Terpene_synth_C"/>
    <property type="match status" value="1"/>
</dbReference>
<dbReference type="GO" id="GO:0000287">
    <property type="term" value="F:magnesium ion binding"/>
    <property type="evidence" value="ECO:0007669"/>
    <property type="project" value="InterPro"/>
</dbReference>
<dbReference type="Pfam" id="PF01397">
    <property type="entry name" value="Terpene_synth"/>
    <property type="match status" value="1"/>
</dbReference>
<keyword evidence="4" id="KW-0456">Lyase</keyword>
<dbReference type="GO" id="GO:0010333">
    <property type="term" value="F:terpene synthase activity"/>
    <property type="evidence" value="ECO:0007669"/>
    <property type="project" value="InterPro"/>
</dbReference>
<dbReference type="InterPro" id="IPR036965">
    <property type="entry name" value="Terpene_synth_N_sf"/>
</dbReference>
<evidence type="ECO:0000259" key="6">
    <source>
        <dbReference type="Pfam" id="PF03936"/>
    </source>
</evidence>
<evidence type="ECO:0000256" key="2">
    <source>
        <dbReference type="ARBA" id="ARBA00022723"/>
    </source>
</evidence>
<dbReference type="SFLD" id="SFLDS00005">
    <property type="entry name" value="Isoprenoid_Synthase_Type_I"/>
    <property type="match status" value="1"/>
</dbReference>
<evidence type="ECO:0000256" key="1">
    <source>
        <dbReference type="ARBA" id="ARBA00001946"/>
    </source>
</evidence>
<dbReference type="InterPro" id="IPR044814">
    <property type="entry name" value="Terpene_cyclase_plant_C1"/>
</dbReference>
<dbReference type="InterPro" id="IPR008930">
    <property type="entry name" value="Terpenoid_cyclase/PrenylTrfase"/>
</dbReference>
<proteinExistence type="predicted"/>
<dbReference type="PANTHER" id="PTHR31225">
    <property type="entry name" value="OS04G0344100 PROTEIN-RELATED"/>
    <property type="match status" value="1"/>
</dbReference>
<dbReference type="SUPFAM" id="SSF48239">
    <property type="entry name" value="Terpenoid cyclases/Protein prenyltransferases"/>
    <property type="match status" value="1"/>
</dbReference>
<keyword evidence="2" id="KW-0479">Metal-binding</keyword>
<dbReference type="FunCoup" id="A0A1Q3C072">
    <property type="interactions" value="13"/>
</dbReference>
<dbReference type="Proteomes" id="UP000187406">
    <property type="component" value="Unassembled WGS sequence"/>
</dbReference>
<dbReference type="SUPFAM" id="SSF48576">
    <property type="entry name" value="Terpenoid synthases"/>
    <property type="match status" value="1"/>
</dbReference>
<dbReference type="InParanoid" id="A0A1Q3C072"/>
<comment type="cofactor">
    <cofactor evidence="1">
        <name>Mg(2+)</name>
        <dbReference type="ChEBI" id="CHEBI:18420"/>
    </cofactor>
</comment>
<accession>A0A1Q3C072</accession>
<evidence type="ECO:0000259" key="5">
    <source>
        <dbReference type="Pfam" id="PF01397"/>
    </source>
</evidence>
<dbReference type="InterPro" id="IPR008949">
    <property type="entry name" value="Isoprenoid_synthase_dom_sf"/>
</dbReference>
<evidence type="ECO:0000256" key="3">
    <source>
        <dbReference type="ARBA" id="ARBA00022842"/>
    </source>
</evidence>
<dbReference type="InterPro" id="IPR005630">
    <property type="entry name" value="Terpene_synthase_metal-bd"/>
</dbReference>
<dbReference type="STRING" id="3775.A0A1Q3C072"/>
<gene>
    <name evidence="7" type="ORF">CFOL_v3_16993</name>
</gene>
<dbReference type="FunFam" id="1.10.600.10:FF:000007">
    <property type="entry name" value="Isoprene synthase, chloroplastic"/>
    <property type="match status" value="1"/>
</dbReference>
<sequence length="555" mass="64146">MLPCVLTDFNMTTQPDVIRRSGNFSPSIWKDHFVSFSFADTAFESYGKQIEMLKERVKNMLIASTSDVVHHVSLIDLLCRLGVSYHFQSEIEEQLQHIFDAQPNLLDTSDYELYTVALVFRVFRQHGYKMTCGVFEKFKDNSGKFKEALTADPKGMLSLYEASYLGMHGEDILDEALAFTLAHLESLAGISSPLLRKQISNARLWPYHRCTPRIAAKQGISFYEEDESHNETVLQFAKIDFNRVQLLYQHELSQLTRWYKELNAEAQFPYARHRIVEVHVWSCGMYIEPQYTYARILISKVTAITTLLDDTYDIYGTIEELDRFTDAIQRWDPSALDQLPEYMKFLYGIILDLFDELGRELSKEGRADIVYYAREAMKGQARAYNLEAQWFSKSYVPPVEEYLSNALISISLVLMTATSYLGMGEIAGIKEFEWLLQRPKLLRAAEAAGRIMNDQVSHMMEQERGHVASFVECYMKQYRVSEEEVNKEIDKRITNAWKDANEECTKSTPISMDLMMPILNAIRMADLIYKYDDGFTTSEKSLNVHILSLFINQIP</sequence>
<dbReference type="SFLD" id="SFLDG01019">
    <property type="entry name" value="Terpene_Cyclase_Like_1_C_Termi"/>
    <property type="match status" value="1"/>
</dbReference>
<dbReference type="InterPro" id="IPR001906">
    <property type="entry name" value="Terpene_synth_N"/>
</dbReference>
<comment type="caution">
    <text evidence="7">The sequence shown here is derived from an EMBL/GenBank/DDBJ whole genome shotgun (WGS) entry which is preliminary data.</text>
</comment>
<dbReference type="Gene3D" id="1.10.600.10">
    <property type="entry name" value="Farnesyl Diphosphate Synthase"/>
    <property type="match status" value="1"/>
</dbReference>
<evidence type="ECO:0000313" key="8">
    <source>
        <dbReference type="Proteomes" id="UP000187406"/>
    </source>
</evidence>
<dbReference type="AlphaFoldDB" id="A0A1Q3C072"/>
<dbReference type="OrthoDB" id="1877784at2759"/>
<feature type="domain" description="Terpene synthase N-terminal" evidence="5">
    <location>
        <begin position="28"/>
        <end position="202"/>
    </location>
</feature>
<keyword evidence="3" id="KW-0460">Magnesium</keyword>
<dbReference type="GO" id="GO:0016102">
    <property type="term" value="P:diterpenoid biosynthetic process"/>
    <property type="evidence" value="ECO:0007669"/>
    <property type="project" value="InterPro"/>
</dbReference>
<dbReference type="InterPro" id="IPR034741">
    <property type="entry name" value="Terpene_cyclase-like_1_C"/>
</dbReference>
<dbReference type="EMBL" id="BDDD01001114">
    <property type="protein sequence ID" value="GAV73508.1"/>
    <property type="molecule type" value="Genomic_DNA"/>
</dbReference>
<feature type="domain" description="Terpene synthase metal-binding" evidence="6">
    <location>
        <begin position="260"/>
        <end position="499"/>
    </location>
</feature>
<reference evidence="8" key="1">
    <citation type="submission" date="2016-04" db="EMBL/GenBank/DDBJ databases">
        <title>Cephalotus genome sequencing.</title>
        <authorList>
            <person name="Fukushima K."/>
            <person name="Hasebe M."/>
            <person name="Fang X."/>
        </authorList>
    </citation>
    <scope>NUCLEOTIDE SEQUENCE [LARGE SCALE GENOMIC DNA]</scope>
    <source>
        <strain evidence="8">cv. St1</strain>
    </source>
</reference>